<comment type="similarity">
    <text evidence="2">Belongs to the outer membrane factor (OMF) (TC 1.B.17) family.</text>
</comment>
<keyword evidence="5" id="KW-0812">Transmembrane</keyword>
<keyword evidence="7" id="KW-0998">Cell outer membrane</keyword>
<keyword evidence="3" id="KW-0813">Transport</keyword>
<gene>
    <name evidence="8" type="primary">bepC_2</name>
    <name evidence="8" type="ORF">NCTC11661_01636</name>
</gene>
<keyword evidence="6" id="KW-0472">Membrane</keyword>
<dbReference type="GO" id="GO:1990281">
    <property type="term" value="C:efflux pump complex"/>
    <property type="evidence" value="ECO:0007669"/>
    <property type="project" value="TreeGrafter"/>
</dbReference>
<keyword evidence="4" id="KW-1134">Transmembrane beta strand</keyword>
<comment type="subcellular location">
    <subcellularLocation>
        <location evidence="1">Cell outer membrane</location>
    </subcellularLocation>
</comment>
<reference evidence="8 9" key="1">
    <citation type="submission" date="2018-06" db="EMBL/GenBank/DDBJ databases">
        <authorList>
            <consortium name="Pathogen Informatics"/>
            <person name="Doyle S."/>
        </authorList>
    </citation>
    <scope>NUCLEOTIDE SEQUENCE [LARGE SCALE GENOMIC DNA]</scope>
    <source>
        <strain evidence="8 9">NCTC11661</strain>
    </source>
</reference>
<evidence type="ECO:0000313" key="8">
    <source>
        <dbReference type="EMBL" id="SUV52497.1"/>
    </source>
</evidence>
<dbReference type="Gene3D" id="1.20.1600.10">
    <property type="entry name" value="Outer membrane efflux proteins (OEP)"/>
    <property type="match status" value="1"/>
</dbReference>
<evidence type="ECO:0000256" key="1">
    <source>
        <dbReference type="ARBA" id="ARBA00004442"/>
    </source>
</evidence>
<dbReference type="Pfam" id="PF02321">
    <property type="entry name" value="OEP"/>
    <property type="match status" value="2"/>
</dbReference>
<dbReference type="PANTHER" id="PTHR30026">
    <property type="entry name" value="OUTER MEMBRANE PROTEIN TOLC"/>
    <property type="match status" value="1"/>
</dbReference>
<evidence type="ECO:0000256" key="5">
    <source>
        <dbReference type="ARBA" id="ARBA00022692"/>
    </source>
</evidence>
<evidence type="ECO:0000313" key="9">
    <source>
        <dbReference type="Proteomes" id="UP000255515"/>
    </source>
</evidence>
<dbReference type="InterPro" id="IPR003423">
    <property type="entry name" value="OMP_efflux"/>
</dbReference>
<dbReference type="SUPFAM" id="SSF56954">
    <property type="entry name" value="Outer membrane efflux proteins (OEP)"/>
    <property type="match status" value="1"/>
</dbReference>
<dbReference type="GO" id="GO:0015288">
    <property type="term" value="F:porin activity"/>
    <property type="evidence" value="ECO:0007669"/>
    <property type="project" value="TreeGrafter"/>
</dbReference>
<accession>A0A380ZT14</accession>
<name>A0A380ZT14_9FLAO</name>
<evidence type="ECO:0000256" key="3">
    <source>
        <dbReference type="ARBA" id="ARBA00022448"/>
    </source>
</evidence>
<dbReference type="PANTHER" id="PTHR30026:SF20">
    <property type="entry name" value="OUTER MEMBRANE PROTEIN TOLC"/>
    <property type="match status" value="1"/>
</dbReference>
<evidence type="ECO:0000256" key="4">
    <source>
        <dbReference type="ARBA" id="ARBA00022452"/>
    </source>
</evidence>
<protein>
    <submittedName>
        <fullName evidence="8">Outer membrane efflux protein BepC</fullName>
    </submittedName>
</protein>
<evidence type="ECO:0000256" key="2">
    <source>
        <dbReference type="ARBA" id="ARBA00007613"/>
    </source>
</evidence>
<proteinExistence type="inferred from homology"/>
<dbReference type="EMBL" id="UFTJ01000003">
    <property type="protein sequence ID" value="SUV52497.1"/>
    <property type="molecule type" value="Genomic_DNA"/>
</dbReference>
<evidence type="ECO:0000256" key="7">
    <source>
        <dbReference type="ARBA" id="ARBA00023237"/>
    </source>
</evidence>
<sequence length="454" mass="51081">MQQSMKKNITTLLLFISLWGFSQEKWSLRKCVDYAVENNLQVIANQYNKKMQESSLKMARNEYLPSVTANVGNSMNFGQTQGFQGSIGRNDNFNNSANIGASVLVYNGNRIGKTIRKTQYDVAAAGYDLETVKNNISLQIVRQYLSILLSKEVLKINQSALDNAQKLYDRAVLTTQVGTTTQTVLAEAEAALAREKQNFTNAEIEIKRNLFALAQMLQLKEYEGFDVEDFPVSHPIDAAHHYTLPQVAEEAYRQQPQILAAESRIKAAEAQTEIAKTAFYPTITANAGIGSFYFNSLVTNTTGIDMFGNILREKGFFEQYKTNFSQQIGLSVHLPIFNKGNTKQQVEQAKINEDIARNNLNIQKQELLQSIQKAFLDLDTNYENYQAAVVAEKSTRLALDFAEKSYHAGKSSIYDLNIARNNYANAQGTVAQSKYNFLFSMKLLEFYAEGHLTL</sequence>
<organism evidence="8 9">
    <name type="scientific">Bergeyella zoohelcum</name>
    <dbReference type="NCBI Taxonomy" id="1015"/>
    <lineage>
        <taxon>Bacteria</taxon>
        <taxon>Pseudomonadati</taxon>
        <taxon>Bacteroidota</taxon>
        <taxon>Flavobacteriia</taxon>
        <taxon>Flavobacteriales</taxon>
        <taxon>Weeksellaceae</taxon>
        <taxon>Bergeyella</taxon>
    </lineage>
</organism>
<dbReference type="RefSeq" id="WP_002665027.1">
    <property type="nucleotide sequence ID" value="NZ_UFTJ01000003.1"/>
</dbReference>
<dbReference type="InterPro" id="IPR051906">
    <property type="entry name" value="TolC-like"/>
</dbReference>
<evidence type="ECO:0000256" key="6">
    <source>
        <dbReference type="ARBA" id="ARBA00023136"/>
    </source>
</evidence>
<dbReference type="GO" id="GO:0015562">
    <property type="term" value="F:efflux transmembrane transporter activity"/>
    <property type="evidence" value="ECO:0007669"/>
    <property type="project" value="InterPro"/>
</dbReference>
<dbReference type="Proteomes" id="UP000255515">
    <property type="component" value="Unassembled WGS sequence"/>
</dbReference>
<dbReference type="GO" id="GO:0009279">
    <property type="term" value="C:cell outer membrane"/>
    <property type="evidence" value="ECO:0007669"/>
    <property type="project" value="UniProtKB-SubCell"/>
</dbReference>
<dbReference type="AlphaFoldDB" id="A0A380ZT14"/>